<dbReference type="SUPFAM" id="SSF52418">
    <property type="entry name" value="Nucleoside phosphorylase/phosphoribosyltransferase catalytic domain"/>
    <property type="match status" value="1"/>
</dbReference>
<keyword evidence="3" id="KW-0822">Tryptophan biosynthesis</keyword>
<accession>A0A7X1B967</accession>
<dbReference type="Gene3D" id="3.40.1030.10">
    <property type="entry name" value="Nucleoside phosphorylase/phosphoribosyltransferase catalytic domain"/>
    <property type="match status" value="1"/>
</dbReference>
<dbReference type="EC" id="2.4.2.18" evidence="3"/>
<feature type="binding site" evidence="3">
    <location>
        <position position="236"/>
    </location>
    <ligand>
        <name>Mg(2+)</name>
        <dbReference type="ChEBI" id="CHEBI:18420"/>
        <label>1</label>
    </ligand>
</feature>
<dbReference type="AlphaFoldDB" id="A0A7X1B967"/>
<comment type="pathway">
    <text evidence="3">Amino-acid biosynthesis; L-tryptophan biosynthesis; L-tryptophan from chorismate: step 2/5.</text>
</comment>
<comment type="similarity">
    <text evidence="3">Belongs to the anthranilate phosphoribosyltransferase family.</text>
</comment>
<dbReference type="EMBL" id="JACHVC010000013">
    <property type="protein sequence ID" value="MBC2607659.1"/>
    <property type="molecule type" value="Genomic_DNA"/>
</dbReference>
<dbReference type="NCBIfam" id="TIGR01245">
    <property type="entry name" value="trpD"/>
    <property type="match status" value="1"/>
</dbReference>
<feature type="binding site" evidence="3">
    <location>
        <position position="123"/>
    </location>
    <ligand>
        <name>5-phospho-alpha-D-ribose 1-diphosphate</name>
        <dbReference type="ChEBI" id="CHEBI:58017"/>
    </ligand>
</feature>
<dbReference type="InterPro" id="IPR000312">
    <property type="entry name" value="Glycosyl_Trfase_fam3"/>
</dbReference>
<protein>
    <recommendedName>
        <fullName evidence="3">Anthranilate phosphoribosyltransferase</fullName>
        <ecNumber evidence="3">2.4.2.18</ecNumber>
    </recommendedName>
</protein>
<evidence type="ECO:0000256" key="1">
    <source>
        <dbReference type="ARBA" id="ARBA00022676"/>
    </source>
</evidence>
<dbReference type="Pfam" id="PF02885">
    <property type="entry name" value="Glycos_trans_3N"/>
    <property type="match status" value="1"/>
</dbReference>
<comment type="cofactor">
    <cofactor evidence="3">
        <name>Mg(2+)</name>
        <dbReference type="ChEBI" id="CHEBI:18420"/>
    </cofactor>
    <text evidence="3">Binds 2 magnesium ions per monomer.</text>
</comment>
<keyword evidence="3" id="KW-0460">Magnesium</keyword>
<dbReference type="Proteomes" id="UP000526501">
    <property type="component" value="Unassembled WGS sequence"/>
</dbReference>
<evidence type="ECO:0000259" key="4">
    <source>
        <dbReference type="Pfam" id="PF00591"/>
    </source>
</evidence>
<sequence>MELKELSSQLAGGQDLSMDQASASADLLASSEVSAEDKASFLTELSRKGESAVEVAGIARRFRELARDPGLQKWAPDGIDVCGTGGDKMGSFNISTTVVFALAAAGVPVLKHGNKSITSKCGSANLLEALGVNLMADDETLSKSMEQLGFCFMFAPAFHPAFKEIMPVRQQLAAKGQRSVFNILGPLINPARPAFQLLGVYSSSVVAMLADTLHALELKGGLVAHTALADGRGMDELSVVGGNVVRGFGALRDIDDTWTAEALGLEQAPADDLLGGELEDNLRILDDLLEGKAPKGLEDTVALNVGAALHIVGKCDSIQEGITSARDIILGGALKRKLADTKAFYASA</sequence>
<feature type="binding site" evidence="3">
    <location>
        <begin position="93"/>
        <end position="96"/>
    </location>
    <ligand>
        <name>5-phospho-alpha-D-ribose 1-diphosphate</name>
        <dbReference type="ChEBI" id="CHEBI:58017"/>
    </ligand>
</feature>
<feature type="binding site" evidence="3">
    <location>
        <position position="83"/>
    </location>
    <ligand>
        <name>5-phospho-alpha-D-ribose 1-diphosphate</name>
        <dbReference type="ChEBI" id="CHEBI:58017"/>
    </ligand>
</feature>
<dbReference type="GO" id="GO:0005829">
    <property type="term" value="C:cytosol"/>
    <property type="evidence" value="ECO:0007669"/>
    <property type="project" value="TreeGrafter"/>
</dbReference>
<evidence type="ECO:0000256" key="2">
    <source>
        <dbReference type="ARBA" id="ARBA00022679"/>
    </source>
</evidence>
<comment type="caution">
    <text evidence="3">Lacks conserved residue(s) required for the propagation of feature annotation.</text>
</comment>
<proteinExistence type="inferred from homology"/>
<feature type="domain" description="Glycosyl transferase family 3 N-terminal" evidence="5">
    <location>
        <begin position="5"/>
        <end position="66"/>
    </location>
</feature>
<feature type="binding site" evidence="3">
    <location>
        <position position="83"/>
    </location>
    <ligand>
        <name>anthranilate</name>
        <dbReference type="ChEBI" id="CHEBI:16567"/>
        <label>1</label>
    </ligand>
</feature>
<keyword evidence="2 3" id="KW-0808">Transferase</keyword>
<comment type="subunit">
    <text evidence="3">Homodimer.</text>
</comment>
<dbReference type="SUPFAM" id="SSF47648">
    <property type="entry name" value="Nucleoside phosphorylase/phosphoribosyltransferase N-terminal domain"/>
    <property type="match status" value="1"/>
</dbReference>
<feature type="binding site" evidence="3">
    <location>
        <begin position="111"/>
        <end position="119"/>
    </location>
    <ligand>
        <name>5-phospho-alpha-D-ribose 1-diphosphate</name>
        <dbReference type="ChEBI" id="CHEBI:58017"/>
    </ligand>
</feature>
<keyword evidence="3" id="KW-0479">Metal-binding</keyword>
<comment type="caution">
    <text evidence="6">The sequence shown here is derived from an EMBL/GenBank/DDBJ whole genome shotgun (WGS) entry which is preliminary data.</text>
</comment>
<gene>
    <name evidence="3 6" type="primary">trpD</name>
    <name evidence="6" type="ORF">H5P27_16520</name>
</gene>
<dbReference type="GO" id="GO:0000287">
    <property type="term" value="F:magnesium ion binding"/>
    <property type="evidence" value="ECO:0007669"/>
    <property type="project" value="UniProtKB-UniRule"/>
</dbReference>
<keyword evidence="3" id="KW-0028">Amino-acid biosynthesis</keyword>
<dbReference type="InterPro" id="IPR036320">
    <property type="entry name" value="Glycosyl_Trfase_fam3_N_dom_sf"/>
</dbReference>
<keyword evidence="7" id="KW-1185">Reference proteome</keyword>
<feature type="binding site" evidence="3">
    <location>
        <position position="91"/>
    </location>
    <ligand>
        <name>5-phospho-alpha-D-ribose 1-diphosphate</name>
        <dbReference type="ChEBI" id="CHEBI:58017"/>
    </ligand>
</feature>
<dbReference type="PANTHER" id="PTHR43285">
    <property type="entry name" value="ANTHRANILATE PHOSPHORIBOSYLTRANSFERASE"/>
    <property type="match status" value="1"/>
</dbReference>
<dbReference type="InterPro" id="IPR035902">
    <property type="entry name" value="Nuc_phospho_transferase"/>
</dbReference>
<feature type="binding site" evidence="3">
    <location>
        <position position="95"/>
    </location>
    <ligand>
        <name>Mg(2+)</name>
        <dbReference type="ChEBI" id="CHEBI:18420"/>
        <label>1</label>
    </ligand>
</feature>
<dbReference type="Gene3D" id="1.20.970.10">
    <property type="entry name" value="Transferase, Pyrimidine Nucleoside Phosphorylase, Chain C"/>
    <property type="match status" value="1"/>
</dbReference>
<evidence type="ECO:0000313" key="6">
    <source>
        <dbReference type="EMBL" id="MBC2607659.1"/>
    </source>
</evidence>
<keyword evidence="1 3" id="KW-0328">Glycosyltransferase</keyword>
<dbReference type="InterPro" id="IPR005940">
    <property type="entry name" value="Anthranilate_Pribosyl_Tfrase"/>
</dbReference>
<comment type="function">
    <text evidence="3">Catalyzes the transfer of the phosphoribosyl group of 5-phosphorylribose-1-pyrophosphate (PRPP) to anthranilate to yield N-(5'-phosphoribosyl)-anthranilate (PRA).</text>
</comment>
<dbReference type="HAMAP" id="MF_00211">
    <property type="entry name" value="TrpD"/>
    <property type="match status" value="1"/>
</dbReference>
<evidence type="ECO:0000256" key="3">
    <source>
        <dbReference type="HAMAP-Rule" id="MF_00211"/>
    </source>
</evidence>
<dbReference type="UniPathway" id="UPA00035">
    <property type="reaction ID" value="UER00041"/>
</dbReference>
<dbReference type="PANTHER" id="PTHR43285:SF2">
    <property type="entry name" value="ANTHRANILATE PHOSPHORIBOSYLTRANSFERASE"/>
    <property type="match status" value="1"/>
</dbReference>
<evidence type="ECO:0000259" key="5">
    <source>
        <dbReference type="Pfam" id="PF02885"/>
    </source>
</evidence>
<feature type="binding site" evidence="3">
    <location>
        <position position="236"/>
    </location>
    <ligand>
        <name>Mg(2+)</name>
        <dbReference type="ChEBI" id="CHEBI:18420"/>
        <label>2</label>
    </ligand>
</feature>
<reference evidence="6 7" key="1">
    <citation type="submission" date="2020-07" db="EMBL/GenBank/DDBJ databases">
        <authorList>
            <person name="Feng X."/>
        </authorList>
    </citation>
    <scope>NUCLEOTIDE SEQUENCE [LARGE SCALE GENOMIC DNA]</scope>
    <source>
        <strain evidence="6 7">JCM23202</strain>
    </source>
</reference>
<feature type="binding site" evidence="3">
    <location>
        <begin position="86"/>
        <end position="87"/>
    </location>
    <ligand>
        <name>5-phospho-alpha-D-ribose 1-diphosphate</name>
        <dbReference type="ChEBI" id="CHEBI:58017"/>
    </ligand>
</feature>
<comment type="catalytic activity">
    <reaction evidence="3">
        <text>N-(5-phospho-beta-D-ribosyl)anthranilate + diphosphate = 5-phospho-alpha-D-ribose 1-diphosphate + anthranilate</text>
        <dbReference type="Rhea" id="RHEA:11768"/>
        <dbReference type="ChEBI" id="CHEBI:16567"/>
        <dbReference type="ChEBI" id="CHEBI:18277"/>
        <dbReference type="ChEBI" id="CHEBI:33019"/>
        <dbReference type="ChEBI" id="CHEBI:58017"/>
        <dbReference type="EC" id="2.4.2.18"/>
    </reaction>
</comment>
<dbReference type="RefSeq" id="WP_185661530.1">
    <property type="nucleotide sequence ID" value="NZ_CAWPOO010000013.1"/>
</dbReference>
<feature type="binding site" evidence="3">
    <location>
        <position position="169"/>
    </location>
    <ligand>
        <name>anthranilate</name>
        <dbReference type="ChEBI" id="CHEBI:16567"/>
        <label>2</label>
    </ligand>
</feature>
<dbReference type="Pfam" id="PF00591">
    <property type="entry name" value="Glycos_transf_3"/>
    <property type="match status" value="1"/>
</dbReference>
<feature type="binding site" evidence="3">
    <location>
        <position position="235"/>
    </location>
    <ligand>
        <name>Mg(2+)</name>
        <dbReference type="ChEBI" id="CHEBI:18420"/>
        <label>2</label>
    </ligand>
</feature>
<dbReference type="GO" id="GO:0004048">
    <property type="term" value="F:anthranilate phosphoribosyltransferase activity"/>
    <property type="evidence" value="ECO:0007669"/>
    <property type="project" value="UniProtKB-UniRule"/>
</dbReference>
<evidence type="ECO:0000313" key="7">
    <source>
        <dbReference type="Proteomes" id="UP000526501"/>
    </source>
</evidence>
<feature type="domain" description="Glycosyl transferase family 3" evidence="4">
    <location>
        <begin position="78"/>
        <end position="332"/>
    </location>
</feature>
<feature type="binding site" evidence="3">
    <location>
        <position position="114"/>
    </location>
    <ligand>
        <name>anthranilate</name>
        <dbReference type="ChEBI" id="CHEBI:16567"/>
        <label>1</label>
    </ligand>
</feature>
<dbReference type="GO" id="GO:0000162">
    <property type="term" value="P:L-tryptophan biosynthetic process"/>
    <property type="evidence" value="ECO:0007669"/>
    <property type="project" value="UniProtKB-UniRule"/>
</dbReference>
<name>A0A7X1B967_9BACT</name>
<organism evidence="6 7">
    <name type="scientific">Pelagicoccus albus</name>
    <dbReference type="NCBI Taxonomy" id="415222"/>
    <lineage>
        <taxon>Bacteria</taxon>
        <taxon>Pseudomonadati</taxon>
        <taxon>Verrucomicrobiota</taxon>
        <taxon>Opitutia</taxon>
        <taxon>Puniceicoccales</taxon>
        <taxon>Pelagicoccaceae</taxon>
        <taxon>Pelagicoccus</taxon>
    </lineage>
</organism>
<keyword evidence="3" id="KW-0057">Aromatic amino acid biosynthesis</keyword>
<dbReference type="InterPro" id="IPR017459">
    <property type="entry name" value="Glycosyl_Trfase_fam3_N_dom"/>
</dbReference>